<keyword evidence="1" id="KW-0521">NADP</keyword>
<dbReference type="Pfam" id="PF00107">
    <property type="entry name" value="ADH_zinc_N"/>
    <property type="match status" value="1"/>
</dbReference>
<organism evidence="4 5">
    <name type="scientific">Nesidiocoris tenuis</name>
    <dbReference type="NCBI Taxonomy" id="355587"/>
    <lineage>
        <taxon>Eukaryota</taxon>
        <taxon>Metazoa</taxon>
        <taxon>Ecdysozoa</taxon>
        <taxon>Arthropoda</taxon>
        <taxon>Hexapoda</taxon>
        <taxon>Insecta</taxon>
        <taxon>Pterygota</taxon>
        <taxon>Neoptera</taxon>
        <taxon>Paraneoptera</taxon>
        <taxon>Hemiptera</taxon>
        <taxon>Heteroptera</taxon>
        <taxon>Panheteroptera</taxon>
        <taxon>Cimicomorpha</taxon>
        <taxon>Miridae</taxon>
        <taxon>Dicyphina</taxon>
        <taxon>Nesidiocoris</taxon>
    </lineage>
</organism>
<protein>
    <recommendedName>
        <fullName evidence="3">Enoyl reductase (ER) domain-containing protein</fullName>
    </recommendedName>
</protein>
<dbReference type="InterPro" id="IPR013154">
    <property type="entry name" value="ADH-like_N"/>
</dbReference>
<dbReference type="SUPFAM" id="SSF50129">
    <property type="entry name" value="GroES-like"/>
    <property type="match status" value="1"/>
</dbReference>
<accession>A0ABN7B343</accession>
<evidence type="ECO:0000313" key="4">
    <source>
        <dbReference type="EMBL" id="BES98826.1"/>
    </source>
</evidence>
<feature type="domain" description="Enoyl reductase (ER)" evidence="3">
    <location>
        <begin position="49"/>
        <end position="374"/>
    </location>
</feature>
<keyword evidence="5" id="KW-1185">Reference proteome</keyword>
<sequence length="380" mass="41059">MKSGESTDEKLRPHLVHQVRDGLCAKINSQTGGLRGRVKTMPQHEPRNGGHADEQIQQKSAPLRTSCEEPQNHQETVLVKVHAAAVNPVDLFIREGAFMSLPTLPLILGKEVAGVVTQVGNEVERDRVTCCLPWDGGYSEYAVCDQKCVFPLSNQLSFAQGSTLYVSYFVAYRALITKCQIQSGESLFVHGASGGVGISAIQIAKSRGLTVCGSARSTAGREAVLKAGADVAIDHSKTNYLVEAFASTGSKGYNVILENCADSNLGKDLMLLAPRGRIAIVGTKGTMKTSKMPSVSPTLVNPRSLMYTYTEGCIHGVTLTGVTKEEFVEYSRFITSGVEEGWLRPHIGKEFPLSQANAAHRQMIEFPANGKIVLVVKHDS</sequence>
<evidence type="ECO:0000313" key="5">
    <source>
        <dbReference type="Proteomes" id="UP001307889"/>
    </source>
</evidence>
<dbReference type="InterPro" id="IPR020843">
    <property type="entry name" value="ER"/>
</dbReference>
<proteinExistence type="predicted"/>
<dbReference type="Gene3D" id="3.90.180.10">
    <property type="entry name" value="Medium-chain alcohol dehydrogenases, catalytic domain"/>
    <property type="match status" value="1"/>
</dbReference>
<dbReference type="EMBL" id="AP028917">
    <property type="protein sequence ID" value="BES98826.1"/>
    <property type="molecule type" value="Genomic_DNA"/>
</dbReference>
<dbReference type="PANTHER" id="PTHR44154">
    <property type="entry name" value="QUINONE OXIDOREDUCTASE"/>
    <property type="match status" value="1"/>
</dbReference>
<feature type="region of interest" description="Disordered" evidence="2">
    <location>
        <begin position="33"/>
        <end position="69"/>
    </location>
</feature>
<dbReference type="PANTHER" id="PTHR44154:SF1">
    <property type="entry name" value="QUINONE OXIDOREDUCTASE"/>
    <property type="match status" value="1"/>
</dbReference>
<dbReference type="InterPro" id="IPR036291">
    <property type="entry name" value="NAD(P)-bd_dom_sf"/>
</dbReference>
<gene>
    <name evidence="4" type="ORF">NTJ_11642</name>
</gene>
<dbReference type="InterPro" id="IPR013149">
    <property type="entry name" value="ADH-like_C"/>
</dbReference>
<dbReference type="InterPro" id="IPR051603">
    <property type="entry name" value="Zinc-ADH_QOR/CCCR"/>
</dbReference>
<dbReference type="Gene3D" id="3.40.50.720">
    <property type="entry name" value="NAD(P)-binding Rossmann-like Domain"/>
    <property type="match status" value="1"/>
</dbReference>
<dbReference type="SMART" id="SM00829">
    <property type="entry name" value="PKS_ER"/>
    <property type="match status" value="1"/>
</dbReference>
<dbReference type="InterPro" id="IPR011032">
    <property type="entry name" value="GroES-like_sf"/>
</dbReference>
<evidence type="ECO:0000259" key="3">
    <source>
        <dbReference type="SMART" id="SM00829"/>
    </source>
</evidence>
<dbReference type="Proteomes" id="UP001307889">
    <property type="component" value="Chromosome 9"/>
</dbReference>
<evidence type="ECO:0000256" key="2">
    <source>
        <dbReference type="SAM" id="MobiDB-lite"/>
    </source>
</evidence>
<feature type="compositionally biased region" description="Basic and acidic residues" evidence="2">
    <location>
        <begin position="42"/>
        <end position="56"/>
    </location>
</feature>
<dbReference type="CDD" id="cd08253">
    <property type="entry name" value="zeta_crystallin"/>
    <property type="match status" value="1"/>
</dbReference>
<evidence type="ECO:0000256" key="1">
    <source>
        <dbReference type="ARBA" id="ARBA00022857"/>
    </source>
</evidence>
<dbReference type="SUPFAM" id="SSF51735">
    <property type="entry name" value="NAD(P)-binding Rossmann-fold domains"/>
    <property type="match status" value="1"/>
</dbReference>
<reference evidence="4 5" key="1">
    <citation type="submission" date="2023-09" db="EMBL/GenBank/DDBJ databases">
        <title>Nesidiocoris tenuis whole genome shotgun sequence.</title>
        <authorList>
            <person name="Shibata T."/>
            <person name="Shimoda M."/>
            <person name="Kobayashi T."/>
            <person name="Uehara T."/>
        </authorList>
    </citation>
    <scope>NUCLEOTIDE SEQUENCE [LARGE SCALE GENOMIC DNA]</scope>
    <source>
        <strain evidence="4 5">Japan</strain>
    </source>
</reference>
<name>A0ABN7B343_9HEMI</name>
<dbReference type="Pfam" id="PF08240">
    <property type="entry name" value="ADH_N"/>
    <property type="match status" value="1"/>
</dbReference>